<name>A0AAT9GML7_9BACT</name>
<proteinExistence type="predicted"/>
<organism evidence="1">
    <name type="scientific">Sediminibacterium sp. KACHI17</name>
    <dbReference type="NCBI Taxonomy" id="1751071"/>
    <lineage>
        <taxon>Bacteria</taxon>
        <taxon>Pseudomonadati</taxon>
        <taxon>Bacteroidota</taxon>
        <taxon>Chitinophagia</taxon>
        <taxon>Chitinophagales</taxon>
        <taxon>Chitinophagaceae</taxon>
        <taxon>Sediminibacterium</taxon>
    </lineage>
</organism>
<evidence type="ECO:0000313" key="1">
    <source>
        <dbReference type="EMBL" id="BFG71711.1"/>
    </source>
</evidence>
<protein>
    <submittedName>
        <fullName evidence="1">Uncharacterized protein</fullName>
    </submittedName>
</protein>
<reference evidence="1" key="1">
    <citation type="submission" date="2024-02" db="EMBL/GenBank/DDBJ databases">
        <title>Sediminibacterium planktonica sp. nov. and Sediminibacterium longus sp. nov., isolated from surface lake and river water.</title>
        <authorList>
            <person name="Watanabe K."/>
            <person name="Takemine S."/>
            <person name="Ishii Y."/>
            <person name="Ogata Y."/>
            <person name="Shindo C."/>
            <person name="Suda W."/>
        </authorList>
    </citation>
    <scope>NUCLEOTIDE SEQUENCE</scope>
    <source>
        <strain evidence="1">KACHI17</strain>
    </source>
</reference>
<gene>
    <name evidence="1" type="ORF">KACHI17_25920</name>
</gene>
<accession>A0AAT9GML7</accession>
<sequence length="203" mass="22522">MGANLSSNATGYLLIPKLSDGEYELHIGFAQSEKEQKFTIKIAGKDLGFSLKQELDNNWSLFDLVDFTLIKGISVAVQPKEEKKEPAVEIPEPTKQVSEVGESKPITVKEVVSTKEVVAIPKVNKVLPEIKKIYDKATEEGIDMVFVVSGSPKNDTVILYVPALKPKGEAQVVKELKAQQAKNQHQVMFRTVNHSAFTRPKLF</sequence>
<dbReference type="AlphaFoldDB" id="A0AAT9GML7"/>
<dbReference type="EMBL" id="AP029612">
    <property type="protein sequence ID" value="BFG71711.1"/>
    <property type="molecule type" value="Genomic_DNA"/>
</dbReference>